<dbReference type="OrthoDB" id="1875751at2759"/>
<feature type="compositionally biased region" description="Basic and acidic residues" evidence="3">
    <location>
        <begin position="144"/>
        <end position="154"/>
    </location>
</feature>
<gene>
    <name evidence="4" type="ORF">JZ751_005709</name>
</gene>
<name>A0A8T2N541_9TELE</name>
<dbReference type="GO" id="GO:0005737">
    <property type="term" value="C:cytoplasm"/>
    <property type="evidence" value="ECO:0007669"/>
    <property type="project" value="TreeGrafter"/>
</dbReference>
<dbReference type="GO" id="GO:0003729">
    <property type="term" value="F:mRNA binding"/>
    <property type="evidence" value="ECO:0007669"/>
    <property type="project" value="TreeGrafter"/>
</dbReference>
<keyword evidence="5" id="KW-1185">Reference proteome</keyword>
<feature type="compositionally biased region" description="Pro residues" evidence="3">
    <location>
        <begin position="115"/>
        <end position="130"/>
    </location>
</feature>
<dbReference type="InterPro" id="IPR012677">
    <property type="entry name" value="Nucleotide-bd_a/b_plait_sf"/>
</dbReference>
<dbReference type="EMBL" id="JAFBMS010000130">
    <property type="protein sequence ID" value="KAG9335036.1"/>
    <property type="molecule type" value="Genomic_DNA"/>
</dbReference>
<reference evidence="4" key="1">
    <citation type="thesis" date="2021" institute="BYU ScholarsArchive" country="Provo, UT, USA">
        <title>Applications of and Algorithms for Genome Assembly and Genomic Analyses with an Emphasis on Marine Teleosts.</title>
        <authorList>
            <person name="Pickett B.D."/>
        </authorList>
    </citation>
    <scope>NUCLEOTIDE SEQUENCE</scope>
    <source>
        <strain evidence="4">HI-2016</strain>
    </source>
</reference>
<protein>
    <recommendedName>
        <fullName evidence="6">RRM domain-containing protein</fullName>
    </recommendedName>
</protein>
<feature type="compositionally biased region" description="Basic and acidic residues" evidence="3">
    <location>
        <begin position="78"/>
        <end position="109"/>
    </location>
</feature>
<dbReference type="Proteomes" id="UP000824540">
    <property type="component" value="Unassembled WGS sequence"/>
</dbReference>
<evidence type="ECO:0000256" key="1">
    <source>
        <dbReference type="ARBA" id="ARBA00022737"/>
    </source>
</evidence>
<dbReference type="SUPFAM" id="SSF54928">
    <property type="entry name" value="RNA-binding domain, RBD"/>
    <property type="match status" value="1"/>
</dbReference>
<evidence type="ECO:0008006" key="6">
    <source>
        <dbReference type="Google" id="ProtNLM"/>
    </source>
</evidence>
<accession>A0A8T2N541</accession>
<feature type="region of interest" description="Disordered" evidence="3">
    <location>
        <begin position="78"/>
        <end position="162"/>
    </location>
</feature>
<dbReference type="GO" id="GO:0006417">
    <property type="term" value="P:regulation of translation"/>
    <property type="evidence" value="ECO:0007669"/>
    <property type="project" value="TreeGrafter"/>
</dbReference>
<evidence type="ECO:0000313" key="5">
    <source>
        <dbReference type="Proteomes" id="UP000824540"/>
    </source>
</evidence>
<dbReference type="InterPro" id="IPR035979">
    <property type="entry name" value="RBD_domain_sf"/>
</dbReference>
<comment type="caution">
    <text evidence="4">The sequence shown here is derived from an EMBL/GenBank/DDBJ whole genome shotgun (WGS) entry which is preliminary data.</text>
</comment>
<organism evidence="4 5">
    <name type="scientific">Albula glossodonta</name>
    <name type="common">roundjaw bonefish</name>
    <dbReference type="NCBI Taxonomy" id="121402"/>
    <lineage>
        <taxon>Eukaryota</taxon>
        <taxon>Metazoa</taxon>
        <taxon>Chordata</taxon>
        <taxon>Craniata</taxon>
        <taxon>Vertebrata</taxon>
        <taxon>Euteleostomi</taxon>
        <taxon>Actinopterygii</taxon>
        <taxon>Neopterygii</taxon>
        <taxon>Teleostei</taxon>
        <taxon>Albuliformes</taxon>
        <taxon>Albulidae</taxon>
        <taxon>Albula</taxon>
    </lineage>
</organism>
<sequence>MTRRSSRCKPGEVVRNSSMFDVAHLRSNGTILPPPKRKAARSSCPFEFESKRRRGWRVGGGHPGKYYSCTRDNMKEAEWRKGRRGEGRGERARKQERGSERERERERALSSRLPETPPSHPTPLGHPPLTPLSSLSRTAQSGTEVRHGYRREPEQPVVRGLPPRPLVKKNPLPVFLAYPPARLLLVPLKETRELMERDYRSSETKGSVLYCCGLAVCRAGPWAQPCTLALPWTALSCCVLAMHHAREAEDGQKRAPYCWDNGLTVQKVDLKMFIGGLSWQTTQAFHFVPLPRRGVEVFVTAEGLKEYFCKFGEVKECMVMRDPVTKRSSLPNSPYLPPRACQERATQKLSVFIAMVTRGDWKGLALRVSALYCYVHLLVKSGDFQE</sequence>
<dbReference type="Gene3D" id="3.30.70.330">
    <property type="match status" value="1"/>
</dbReference>
<evidence type="ECO:0000313" key="4">
    <source>
        <dbReference type="EMBL" id="KAG9335036.1"/>
    </source>
</evidence>
<dbReference type="AlphaFoldDB" id="A0A8T2N541"/>
<keyword evidence="2" id="KW-0694">RNA-binding</keyword>
<dbReference type="PANTHER" id="PTHR48032">
    <property type="entry name" value="RNA-BINDING PROTEIN MUSASHI HOMOLOG RBP6"/>
    <property type="match status" value="1"/>
</dbReference>
<dbReference type="PANTHER" id="PTHR48032:SF3">
    <property type="entry name" value="RNA-BINDING PROTEIN MUSASHI HOMOLOG 1"/>
    <property type="match status" value="1"/>
</dbReference>
<evidence type="ECO:0000256" key="3">
    <source>
        <dbReference type="SAM" id="MobiDB-lite"/>
    </source>
</evidence>
<proteinExistence type="predicted"/>
<evidence type="ECO:0000256" key="2">
    <source>
        <dbReference type="ARBA" id="ARBA00022884"/>
    </source>
</evidence>
<dbReference type="GO" id="GO:0007417">
    <property type="term" value="P:central nervous system development"/>
    <property type="evidence" value="ECO:0007669"/>
    <property type="project" value="TreeGrafter"/>
</dbReference>
<keyword evidence="1" id="KW-0677">Repeat</keyword>